<keyword evidence="1" id="KW-0472">Membrane</keyword>
<sequence>MSSLYSFVNATRTLFVNVSVNNTKQTFYFINNISFIITYIPYFLHIILIMGIVNSKEPRRISFDNTLSVNPTLVVNPSVAVENSITEQPETNVFQLPHIEHTENIFHDVPPKSPLKNIGSPESDVDYKYWANRVEGLKKEHQIIKGIIESEFINTLKTTNEICPPQVITQEKIQKVKPCVDWRFKVDDQML</sequence>
<proteinExistence type="predicted"/>
<comment type="caution">
    <text evidence="2">The sequence shown here is derived from an EMBL/GenBank/DDBJ whole genome shotgun (WGS) entry which is preliminary data.</text>
</comment>
<organism evidence="2 3">
    <name type="scientific">Plutella xylostella</name>
    <name type="common">Diamondback moth</name>
    <name type="synonym">Plutella maculipennis</name>
    <dbReference type="NCBI Taxonomy" id="51655"/>
    <lineage>
        <taxon>Eukaryota</taxon>
        <taxon>Metazoa</taxon>
        <taxon>Ecdysozoa</taxon>
        <taxon>Arthropoda</taxon>
        <taxon>Hexapoda</taxon>
        <taxon>Insecta</taxon>
        <taxon>Pterygota</taxon>
        <taxon>Neoptera</taxon>
        <taxon>Endopterygota</taxon>
        <taxon>Lepidoptera</taxon>
        <taxon>Glossata</taxon>
        <taxon>Ditrysia</taxon>
        <taxon>Yponomeutoidea</taxon>
        <taxon>Plutellidae</taxon>
        <taxon>Plutella</taxon>
    </lineage>
</organism>
<evidence type="ECO:0000313" key="3">
    <source>
        <dbReference type="Proteomes" id="UP000823941"/>
    </source>
</evidence>
<dbReference type="Proteomes" id="UP000823941">
    <property type="component" value="Chromosome 5"/>
</dbReference>
<feature type="transmembrane region" description="Helical" evidence="1">
    <location>
        <begin position="27"/>
        <end position="53"/>
    </location>
</feature>
<name>A0ABQ7R0A4_PLUXY</name>
<gene>
    <name evidence="2" type="ORF">JYU34_003533</name>
</gene>
<keyword evidence="3" id="KW-1185">Reference proteome</keyword>
<evidence type="ECO:0000256" key="1">
    <source>
        <dbReference type="SAM" id="Phobius"/>
    </source>
</evidence>
<keyword evidence="1" id="KW-1133">Transmembrane helix</keyword>
<protein>
    <submittedName>
        <fullName evidence="2">Uncharacterized protein</fullName>
    </submittedName>
</protein>
<dbReference type="EMBL" id="JAHIBW010000005">
    <property type="protein sequence ID" value="KAG7310726.1"/>
    <property type="molecule type" value="Genomic_DNA"/>
</dbReference>
<reference evidence="2 3" key="1">
    <citation type="submission" date="2021-06" db="EMBL/GenBank/DDBJ databases">
        <title>A haploid diamondback moth (Plutella xylostella L.) genome assembly resolves 31 chromosomes and identifies a diamide resistance mutation.</title>
        <authorList>
            <person name="Ward C.M."/>
            <person name="Perry K.D."/>
            <person name="Baker G."/>
            <person name="Powis K."/>
            <person name="Heckel D.G."/>
            <person name="Baxter S.W."/>
        </authorList>
    </citation>
    <scope>NUCLEOTIDE SEQUENCE [LARGE SCALE GENOMIC DNA]</scope>
    <source>
        <strain evidence="2 3">LV</strain>
        <tissue evidence="2">Single pupa</tissue>
    </source>
</reference>
<keyword evidence="1" id="KW-0812">Transmembrane</keyword>
<accession>A0ABQ7R0A4</accession>
<evidence type="ECO:0000313" key="2">
    <source>
        <dbReference type="EMBL" id="KAG7310726.1"/>
    </source>
</evidence>